<feature type="non-terminal residue" evidence="1">
    <location>
        <position position="146"/>
    </location>
</feature>
<evidence type="ECO:0000313" key="1">
    <source>
        <dbReference type="EMBL" id="CAK9054060.1"/>
    </source>
</evidence>
<organism evidence="1 2">
    <name type="scientific">Durusdinium trenchii</name>
    <dbReference type="NCBI Taxonomy" id="1381693"/>
    <lineage>
        <taxon>Eukaryota</taxon>
        <taxon>Sar</taxon>
        <taxon>Alveolata</taxon>
        <taxon>Dinophyceae</taxon>
        <taxon>Suessiales</taxon>
        <taxon>Symbiodiniaceae</taxon>
        <taxon>Durusdinium</taxon>
    </lineage>
</organism>
<comment type="caution">
    <text evidence="1">The sequence shown here is derived from an EMBL/GenBank/DDBJ whole genome shotgun (WGS) entry which is preliminary data.</text>
</comment>
<evidence type="ECO:0000313" key="2">
    <source>
        <dbReference type="Proteomes" id="UP001642464"/>
    </source>
</evidence>
<name>A0ABP0MRC7_9DINO</name>
<protein>
    <submittedName>
        <fullName evidence="1">Uncharacterized protein</fullName>
    </submittedName>
</protein>
<dbReference type="EMBL" id="CAXAMM010023725">
    <property type="protein sequence ID" value="CAK9054060.1"/>
    <property type="molecule type" value="Genomic_DNA"/>
</dbReference>
<accession>A0ABP0MRC7</accession>
<proteinExistence type="predicted"/>
<keyword evidence="2" id="KW-1185">Reference proteome</keyword>
<reference evidence="1 2" key="1">
    <citation type="submission" date="2024-02" db="EMBL/GenBank/DDBJ databases">
        <authorList>
            <person name="Chen Y."/>
            <person name="Shah S."/>
            <person name="Dougan E. K."/>
            <person name="Thang M."/>
            <person name="Chan C."/>
        </authorList>
    </citation>
    <scope>NUCLEOTIDE SEQUENCE [LARGE SCALE GENOMIC DNA]</scope>
</reference>
<sequence length="146" mass="16686">CFQRLNFDEKVPCFQQMEGGRSPTTSRAEVDAVPISRITGEDSLARDLKESPEKPRFDHALNTLLRSGGDQVTRQNLLEAIRKELPALPLQQAEQHLRRSFRHKVNSLRCLGQKVLLTLLQVQFVSENPSKRRRRDLPGNAEEMVV</sequence>
<dbReference type="Proteomes" id="UP001642464">
    <property type="component" value="Unassembled WGS sequence"/>
</dbReference>
<feature type="non-terminal residue" evidence="1">
    <location>
        <position position="1"/>
    </location>
</feature>
<gene>
    <name evidence="1" type="ORF">SCF082_LOCUS29395</name>
</gene>